<dbReference type="Pfam" id="PF01025">
    <property type="entry name" value="GrpE"/>
    <property type="match status" value="1"/>
</dbReference>
<dbReference type="GO" id="GO:0006457">
    <property type="term" value="P:protein folding"/>
    <property type="evidence" value="ECO:0007669"/>
    <property type="project" value="InterPro"/>
</dbReference>
<protein>
    <recommendedName>
        <fullName evidence="3">Protein GrpE</fullName>
    </recommendedName>
    <alternativeName>
        <fullName evidence="3">HSP-70 cofactor</fullName>
    </alternativeName>
</protein>
<dbReference type="Gene3D" id="2.30.22.10">
    <property type="entry name" value="Head domain of nucleotide exchange factor GrpE"/>
    <property type="match status" value="1"/>
</dbReference>
<keyword evidence="3" id="KW-0963">Cytoplasm</keyword>
<keyword evidence="7" id="KW-1185">Reference proteome</keyword>
<dbReference type="AlphaFoldDB" id="B7IFE1"/>
<dbReference type="PANTHER" id="PTHR21237:SF23">
    <property type="entry name" value="GRPE PROTEIN HOMOLOG, MITOCHONDRIAL"/>
    <property type="match status" value="1"/>
</dbReference>
<keyword evidence="3" id="KW-0346">Stress response</keyword>
<dbReference type="RefSeq" id="WP_004103913.1">
    <property type="nucleotide sequence ID" value="NC_011653.1"/>
</dbReference>
<dbReference type="SUPFAM" id="SSF51064">
    <property type="entry name" value="Head domain of nucleotide exchange factor GrpE"/>
    <property type="match status" value="1"/>
</dbReference>
<comment type="subunit">
    <text evidence="3">Homodimer.</text>
</comment>
<dbReference type="InterPro" id="IPR009012">
    <property type="entry name" value="GrpE_head"/>
</dbReference>
<dbReference type="OrthoDB" id="37628at2"/>
<gene>
    <name evidence="3 6" type="primary">grpE</name>
    <name evidence="6" type="ordered locus">THA_305</name>
</gene>
<comment type="function">
    <text evidence="3">Participates actively in the response to hyperosmotic and heat shock by preventing the aggregation of stress-denatured proteins, in association with DnaK and GrpE. It is the nucleotide exchange factor for DnaK and may function as a thermosensor. Unfolded proteins bind initially to DnaJ; upon interaction with the DnaJ-bound protein, DnaK hydrolyzes its bound ATP, resulting in the formation of a stable complex. GrpE releases ADP from DnaK; ATP binding to DnaK triggers the release of the substrate protein, thus completing the reaction cycle. Several rounds of ATP-dependent interactions between DnaJ, DnaK and GrpE are required for fully efficient folding.</text>
</comment>
<evidence type="ECO:0000313" key="7">
    <source>
        <dbReference type="Proteomes" id="UP000002453"/>
    </source>
</evidence>
<comment type="similarity">
    <text evidence="1 3 4">Belongs to the GrpE family.</text>
</comment>
<dbReference type="EMBL" id="CP001185">
    <property type="protein sequence ID" value="ACJ74805.1"/>
    <property type="molecule type" value="Genomic_DNA"/>
</dbReference>
<dbReference type="InterPro" id="IPR013805">
    <property type="entry name" value="GrpE_CC"/>
</dbReference>
<evidence type="ECO:0000256" key="2">
    <source>
        <dbReference type="ARBA" id="ARBA00023186"/>
    </source>
</evidence>
<proteinExistence type="inferred from homology"/>
<evidence type="ECO:0000256" key="1">
    <source>
        <dbReference type="ARBA" id="ARBA00009054"/>
    </source>
</evidence>
<dbReference type="GO" id="GO:0051087">
    <property type="term" value="F:protein-folding chaperone binding"/>
    <property type="evidence" value="ECO:0007669"/>
    <property type="project" value="InterPro"/>
</dbReference>
<dbReference type="PANTHER" id="PTHR21237">
    <property type="entry name" value="GRPE PROTEIN"/>
    <property type="match status" value="1"/>
</dbReference>
<accession>B7IFE1</accession>
<sequence>MEKKEMKKEKMIENEKVENVKEDANKEKKEKGKEKDLEKIIDEQSKKIEELENQLKEFENYARILKSQFENYKKDVAREKEQISISTIGRIVEKLVPIIDDFKRAFKNVDDETKKTQFFKGMEIIYKNLFKILEGLGLQEIKVGDKFDPFEHEAVERVEDEEKEEYSIVEIVEDGYKFNGRVLKPVKVKVSIKPRR</sequence>
<dbReference type="GO" id="GO:0042803">
    <property type="term" value="F:protein homodimerization activity"/>
    <property type="evidence" value="ECO:0007669"/>
    <property type="project" value="InterPro"/>
</dbReference>
<evidence type="ECO:0000256" key="3">
    <source>
        <dbReference type="HAMAP-Rule" id="MF_01151"/>
    </source>
</evidence>
<evidence type="ECO:0000256" key="4">
    <source>
        <dbReference type="RuleBase" id="RU004478"/>
    </source>
</evidence>
<keyword evidence="2 3" id="KW-0143">Chaperone</keyword>
<evidence type="ECO:0000256" key="5">
    <source>
        <dbReference type="SAM" id="MobiDB-lite"/>
    </source>
</evidence>
<dbReference type="STRING" id="484019.THA_305"/>
<feature type="region of interest" description="Disordered" evidence="5">
    <location>
        <begin position="1"/>
        <end position="36"/>
    </location>
</feature>
<dbReference type="SUPFAM" id="SSF58014">
    <property type="entry name" value="Coiled-coil domain of nucleotide exchange factor GrpE"/>
    <property type="match status" value="1"/>
</dbReference>
<dbReference type="HAMAP" id="MF_01151">
    <property type="entry name" value="GrpE"/>
    <property type="match status" value="1"/>
</dbReference>
<dbReference type="GO" id="GO:0051082">
    <property type="term" value="F:unfolded protein binding"/>
    <property type="evidence" value="ECO:0007669"/>
    <property type="project" value="TreeGrafter"/>
</dbReference>
<dbReference type="Proteomes" id="UP000002453">
    <property type="component" value="Chromosome"/>
</dbReference>
<name>B7IFE1_THEAB</name>
<dbReference type="eggNOG" id="COG0576">
    <property type="taxonomic scope" value="Bacteria"/>
</dbReference>
<organism evidence="6 7">
    <name type="scientific">Thermosipho africanus (strain TCF52B)</name>
    <dbReference type="NCBI Taxonomy" id="484019"/>
    <lineage>
        <taxon>Bacteria</taxon>
        <taxon>Thermotogati</taxon>
        <taxon>Thermotogota</taxon>
        <taxon>Thermotogae</taxon>
        <taxon>Thermotogales</taxon>
        <taxon>Fervidobacteriaceae</taxon>
        <taxon>Thermosipho</taxon>
    </lineage>
</organism>
<dbReference type="Gene3D" id="3.90.20.20">
    <property type="match status" value="1"/>
</dbReference>
<dbReference type="HOGENOM" id="CLU_057217_5_2_0"/>
<dbReference type="GO" id="GO:0000774">
    <property type="term" value="F:adenyl-nucleotide exchange factor activity"/>
    <property type="evidence" value="ECO:0007669"/>
    <property type="project" value="InterPro"/>
</dbReference>
<comment type="subcellular location">
    <subcellularLocation>
        <location evidence="3">Cytoplasm</location>
    </subcellularLocation>
</comment>
<dbReference type="GO" id="GO:0005737">
    <property type="term" value="C:cytoplasm"/>
    <property type="evidence" value="ECO:0007669"/>
    <property type="project" value="UniProtKB-SubCell"/>
</dbReference>
<reference evidence="6 7" key="1">
    <citation type="journal article" date="2009" name="J. Bacteriol.">
        <title>The genome of Thermosipho africanus TCF52B: lateral genetic connections to the Firmicutes and Archaea.</title>
        <authorList>
            <person name="Nesboe C.L."/>
            <person name="Bapteste E."/>
            <person name="Curtis B."/>
            <person name="Dahle H."/>
            <person name="Lopez P."/>
            <person name="Macleod D."/>
            <person name="Dlutek M."/>
            <person name="Bowman S."/>
            <person name="Zhaxybayeva O."/>
            <person name="Birkeland N.-K."/>
            <person name="Doolittle W.F."/>
        </authorList>
    </citation>
    <scope>NUCLEOTIDE SEQUENCE [LARGE SCALE GENOMIC DNA]</scope>
    <source>
        <strain evidence="6 7">TCF52B</strain>
    </source>
</reference>
<dbReference type="KEGG" id="taf:THA_305"/>
<dbReference type="CDD" id="cd00446">
    <property type="entry name" value="GrpE"/>
    <property type="match status" value="1"/>
</dbReference>
<evidence type="ECO:0000313" key="6">
    <source>
        <dbReference type="EMBL" id="ACJ74805.1"/>
    </source>
</evidence>
<dbReference type="PRINTS" id="PR00773">
    <property type="entry name" value="GRPEPROTEIN"/>
</dbReference>
<dbReference type="InterPro" id="IPR000740">
    <property type="entry name" value="GrpE"/>
</dbReference>